<organism evidence="2 3">
    <name type="scientific">Takifugu rubripes</name>
    <name type="common">Japanese pufferfish</name>
    <name type="synonym">Fugu rubripes</name>
    <dbReference type="NCBI Taxonomy" id="31033"/>
    <lineage>
        <taxon>Eukaryota</taxon>
        <taxon>Metazoa</taxon>
        <taxon>Chordata</taxon>
        <taxon>Craniata</taxon>
        <taxon>Vertebrata</taxon>
        <taxon>Euteleostomi</taxon>
        <taxon>Actinopterygii</taxon>
        <taxon>Neopterygii</taxon>
        <taxon>Teleostei</taxon>
        <taxon>Neoteleostei</taxon>
        <taxon>Acanthomorphata</taxon>
        <taxon>Eupercaria</taxon>
        <taxon>Tetraodontiformes</taxon>
        <taxon>Tetradontoidea</taxon>
        <taxon>Tetraodontidae</taxon>
        <taxon>Takifugu</taxon>
    </lineage>
</organism>
<name>A0A3B5K895_TAKRU</name>
<evidence type="ECO:0000256" key="1">
    <source>
        <dbReference type="SAM" id="MobiDB-lite"/>
    </source>
</evidence>
<reference evidence="2" key="2">
    <citation type="submission" date="2025-08" db="UniProtKB">
        <authorList>
            <consortium name="Ensembl"/>
        </authorList>
    </citation>
    <scope>IDENTIFICATION</scope>
</reference>
<protein>
    <recommendedName>
        <fullName evidence="4">Ermin</fullName>
    </recommendedName>
</protein>
<reference evidence="2" key="3">
    <citation type="submission" date="2025-09" db="UniProtKB">
        <authorList>
            <consortium name="Ensembl"/>
        </authorList>
    </citation>
    <scope>IDENTIFICATION</scope>
</reference>
<evidence type="ECO:0000313" key="3">
    <source>
        <dbReference type="Proteomes" id="UP000005226"/>
    </source>
</evidence>
<evidence type="ECO:0000313" key="2">
    <source>
        <dbReference type="Ensembl" id="ENSTRUP00000053883.2"/>
    </source>
</evidence>
<gene>
    <name evidence="2" type="primary">LOC115250125</name>
</gene>
<feature type="region of interest" description="Disordered" evidence="1">
    <location>
        <begin position="24"/>
        <end position="163"/>
    </location>
</feature>
<dbReference type="AlphaFoldDB" id="A0A3B5K895"/>
<dbReference type="Proteomes" id="UP000005226">
    <property type="component" value="Chromosome 1"/>
</dbReference>
<dbReference type="OMA" id="REVWSME"/>
<reference evidence="2 3" key="1">
    <citation type="journal article" date="2011" name="Genome Biol. Evol.">
        <title>Integration of the genetic map and genome assembly of fugu facilitates insights into distinct features of genome evolution in teleosts and mammals.</title>
        <authorList>
            <person name="Kai W."/>
            <person name="Kikuchi K."/>
            <person name="Tohari S."/>
            <person name="Chew A.K."/>
            <person name="Tay A."/>
            <person name="Fujiwara A."/>
            <person name="Hosoya S."/>
            <person name="Suetake H."/>
            <person name="Naruse K."/>
            <person name="Brenner S."/>
            <person name="Suzuki Y."/>
            <person name="Venkatesh B."/>
        </authorList>
    </citation>
    <scope>NUCLEOTIDE SEQUENCE [LARGE SCALE GENOMIC DNA]</scope>
</reference>
<feature type="compositionally biased region" description="Acidic residues" evidence="1">
    <location>
        <begin position="32"/>
        <end position="47"/>
    </location>
</feature>
<dbReference type="Ensembl" id="ENSTRUT00000054081.2">
    <property type="protein sequence ID" value="ENSTRUP00000053883.2"/>
    <property type="gene ID" value="ENSTRUG00000024709.2"/>
</dbReference>
<dbReference type="InParanoid" id="A0A3B5K895"/>
<keyword evidence="3" id="KW-1185">Reference proteome</keyword>
<dbReference type="GeneTree" id="ENSGT00650000094711"/>
<accession>A0A3B5K895</accession>
<feature type="compositionally biased region" description="Basic and acidic residues" evidence="1">
    <location>
        <begin position="55"/>
        <end position="83"/>
    </location>
</feature>
<sequence>MQTQGLRADEDLVSQVLEIIGGATYEAVQSPEEPEDREAWPAEEGDDSVFYSDEDQGHKEAKGKTGGETDRDEDKRAFIKDSPEVEEDRTELQTPNSDQPGAADPGEKPEVDRKTEARMENTPLGTGKRSVLSSPARSTTASTTQTSPFCFPADPLQDDNAVPETPNLQQFLPKLADLDALAGVRQRPGAGYTTLPTPKTSFNHLTSSKYDTASYRRIRRGNTRQKIEKFEYMILHL</sequence>
<feature type="compositionally biased region" description="Basic and acidic residues" evidence="1">
    <location>
        <begin position="105"/>
        <end position="119"/>
    </location>
</feature>
<evidence type="ECO:0008006" key="4">
    <source>
        <dbReference type="Google" id="ProtNLM"/>
    </source>
</evidence>
<proteinExistence type="predicted"/>
<feature type="compositionally biased region" description="Low complexity" evidence="1">
    <location>
        <begin position="133"/>
        <end position="148"/>
    </location>
</feature>